<feature type="signal peptide" evidence="1">
    <location>
        <begin position="1"/>
        <end position="26"/>
    </location>
</feature>
<dbReference type="PANTHER" id="PTHR34406:SF1">
    <property type="entry name" value="PROTEIN YCEI"/>
    <property type="match status" value="1"/>
</dbReference>
<accession>A0A0J6VP02</accession>
<keyword evidence="1" id="KW-0732">Signal</keyword>
<name>A0A0J6VP02_9HYPH</name>
<sequence length="193" mass="20276">MTLFRLALALGLSTASLAAAPLAAQAADWTVDPGKSRIGFSGVQVGAPFKGRFTRYDAQISFDPQKPEAGKAVVLIDLTSAETGDKQRDEALPQADWFDAGKTKQAWFEATRFVAKGGDAYDAVGTLTIRGLRKDVTLPFTLTVSGGTAHAVGRLDLVRTDYGVGQGPWANDSMVALQVGVEIDVTATAKSGS</sequence>
<evidence type="ECO:0000313" key="4">
    <source>
        <dbReference type="Proteomes" id="UP000035929"/>
    </source>
</evidence>
<dbReference type="InterPro" id="IPR007372">
    <property type="entry name" value="Lipid/polyisoprenoid-bd_YceI"/>
</dbReference>
<dbReference type="AlphaFoldDB" id="A0A0J6VP02"/>
<feature type="domain" description="Lipid/polyisoprenoid-binding YceI-like" evidence="2">
    <location>
        <begin position="28"/>
        <end position="188"/>
    </location>
</feature>
<proteinExistence type="predicted"/>
<dbReference type="EMBL" id="LABX01000013">
    <property type="protein sequence ID" value="KMO40936.1"/>
    <property type="molecule type" value="Genomic_DNA"/>
</dbReference>
<reference evidence="3 4" key="1">
    <citation type="submission" date="2015-03" db="EMBL/GenBank/DDBJ databases">
        <title>Genome sequencing of Methylobacterium aquaticum DSM16371 type strain.</title>
        <authorList>
            <person name="Chaudhry V."/>
            <person name="Patil P.B."/>
        </authorList>
    </citation>
    <scope>NUCLEOTIDE SEQUENCE [LARGE SCALE GENOMIC DNA]</scope>
    <source>
        <strain evidence="3 4">DSM 16371</strain>
    </source>
</reference>
<dbReference type="RefSeq" id="WP_048462109.1">
    <property type="nucleotide sequence ID" value="NZ_LABX01000013.1"/>
</dbReference>
<dbReference type="SUPFAM" id="SSF101874">
    <property type="entry name" value="YceI-like"/>
    <property type="match status" value="1"/>
</dbReference>
<dbReference type="Proteomes" id="UP000035929">
    <property type="component" value="Unassembled WGS sequence"/>
</dbReference>
<dbReference type="OrthoDB" id="1247465at2"/>
<dbReference type="PATRIC" id="fig|270351.6.peg.968"/>
<evidence type="ECO:0000256" key="1">
    <source>
        <dbReference type="SAM" id="SignalP"/>
    </source>
</evidence>
<dbReference type="Gene3D" id="2.40.128.110">
    <property type="entry name" value="Lipid/polyisoprenoid-binding, YceI-like"/>
    <property type="match status" value="1"/>
</dbReference>
<dbReference type="Pfam" id="PF04264">
    <property type="entry name" value="YceI"/>
    <property type="match status" value="1"/>
</dbReference>
<feature type="chain" id="PRO_5005283002" evidence="1">
    <location>
        <begin position="27"/>
        <end position="193"/>
    </location>
</feature>
<dbReference type="SMART" id="SM00867">
    <property type="entry name" value="YceI"/>
    <property type="match status" value="1"/>
</dbReference>
<comment type="caution">
    <text evidence="3">The sequence shown here is derived from an EMBL/GenBank/DDBJ whole genome shotgun (WGS) entry which is preliminary data.</text>
</comment>
<evidence type="ECO:0000259" key="2">
    <source>
        <dbReference type="SMART" id="SM00867"/>
    </source>
</evidence>
<organism evidence="3 4">
    <name type="scientific">Methylobacterium aquaticum</name>
    <dbReference type="NCBI Taxonomy" id="270351"/>
    <lineage>
        <taxon>Bacteria</taxon>
        <taxon>Pseudomonadati</taxon>
        <taxon>Pseudomonadota</taxon>
        <taxon>Alphaproteobacteria</taxon>
        <taxon>Hyphomicrobiales</taxon>
        <taxon>Methylobacteriaceae</taxon>
        <taxon>Methylobacterium</taxon>
    </lineage>
</organism>
<protein>
    <submittedName>
        <fullName evidence="3">Polyisoprenoid-binding protein</fullName>
    </submittedName>
</protein>
<evidence type="ECO:0000313" key="3">
    <source>
        <dbReference type="EMBL" id="KMO40936.1"/>
    </source>
</evidence>
<dbReference type="PANTHER" id="PTHR34406">
    <property type="entry name" value="PROTEIN YCEI"/>
    <property type="match status" value="1"/>
</dbReference>
<dbReference type="InterPro" id="IPR036761">
    <property type="entry name" value="TTHA0802/YceI-like_sf"/>
</dbReference>
<gene>
    <name evidence="3" type="ORF">VP06_01770</name>
</gene>